<keyword evidence="2" id="KW-1185">Reference proteome</keyword>
<dbReference type="Proteomes" id="UP000478052">
    <property type="component" value="Unassembled WGS sequence"/>
</dbReference>
<dbReference type="EMBL" id="VUJU01000766">
    <property type="protein sequence ID" value="KAF0768460.1"/>
    <property type="molecule type" value="Genomic_DNA"/>
</dbReference>
<dbReference type="AlphaFoldDB" id="A0A6G0ZDF5"/>
<comment type="caution">
    <text evidence="1">The sequence shown here is derived from an EMBL/GenBank/DDBJ whole genome shotgun (WGS) entry which is preliminary data.</text>
</comment>
<reference evidence="1 2" key="1">
    <citation type="submission" date="2019-08" db="EMBL/GenBank/DDBJ databases">
        <title>Whole genome of Aphis craccivora.</title>
        <authorList>
            <person name="Voronova N.V."/>
            <person name="Shulinski R.S."/>
            <person name="Bandarenka Y.V."/>
            <person name="Zhorov D.G."/>
            <person name="Warner D."/>
        </authorList>
    </citation>
    <scope>NUCLEOTIDE SEQUENCE [LARGE SCALE GENOMIC DNA]</scope>
    <source>
        <strain evidence="1">180601</strain>
        <tissue evidence="1">Whole Body</tissue>
    </source>
</reference>
<name>A0A6G0ZDF5_APHCR</name>
<protein>
    <submittedName>
        <fullName evidence="1">Uncharacterized protein</fullName>
    </submittedName>
</protein>
<evidence type="ECO:0000313" key="1">
    <source>
        <dbReference type="EMBL" id="KAF0768460.1"/>
    </source>
</evidence>
<sequence>MNLVGAFERSFFEFPNSFQKRQEKPQKSNRKMGVFTQNHVDKKMLDDQRFKFLRNLSKTQKFAIFLQGNDNDLSSNDFKYFLSRRLSINLTDKILNSNFRLSKHQLI</sequence>
<gene>
    <name evidence="1" type="ORF">FWK35_00001589</name>
</gene>
<evidence type="ECO:0000313" key="2">
    <source>
        <dbReference type="Proteomes" id="UP000478052"/>
    </source>
</evidence>
<accession>A0A6G0ZDF5</accession>
<proteinExistence type="predicted"/>
<organism evidence="1 2">
    <name type="scientific">Aphis craccivora</name>
    <name type="common">Cowpea aphid</name>
    <dbReference type="NCBI Taxonomy" id="307492"/>
    <lineage>
        <taxon>Eukaryota</taxon>
        <taxon>Metazoa</taxon>
        <taxon>Ecdysozoa</taxon>
        <taxon>Arthropoda</taxon>
        <taxon>Hexapoda</taxon>
        <taxon>Insecta</taxon>
        <taxon>Pterygota</taxon>
        <taxon>Neoptera</taxon>
        <taxon>Paraneoptera</taxon>
        <taxon>Hemiptera</taxon>
        <taxon>Sternorrhyncha</taxon>
        <taxon>Aphidomorpha</taxon>
        <taxon>Aphidoidea</taxon>
        <taxon>Aphididae</taxon>
        <taxon>Aphidini</taxon>
        <taxon>Aphis</taxon>
        <taxon>Aphis</taxon>
    </lineage>
</organism>